<feature type="domain" description="PucR C-terminal helix-turn-helix" evidence="2">
    <location>
        <begin position="465"/>
        <end position="514"/>
    </location>
</feature>
<dbReference type="Pfam" id="PF07905">
    <property type="entry name" value="PucR"/>
    <property type="match status" value="1"/>
</dbReference>
<dbReference type="Pfam" id="PF13556">
    <property type="entry name" value="HTH_30"/>
    <property type="match status" value="1"/>
</dbReference>
<keyword evidence="4" id="KW-1185">Reference proteome</keyword>
<proteinExistence type="predicted"/>
<dbReference type="InterPro" id="IPR042070">
    <property type="entry name" value="PucR_C-HTH_sf"/>
</dbReference>
<evidence type="ECO:0000259" key="2">
    <source>
        <dbReference type="Pfam" id="PF13556"/>
    </source>
</evidence>
<feature type="domain" description="Purine catabolism PurC-like" evidence="1">
    <location>
        <begin position="9"/>
        <end position="137"/>
    </location>
</feature>
<gene>
    <name evidence="3" type="ORF">J2S62_002128</name>
</gene>
<reference evidence="3 4" key="1">
    <citation type="submission" date="2023-07" db="EMBL/GenBank/DDBJ databases">
        <title>Sequencing the genomes of 1000 actinobacteria strains.</title>
        <authorList>
            <person name="Klenk H.-P."/>
        </authorList>
    </citation>
    <scope>NUCLEOTIDE SEQUENCE [LARGE SCALE GENOMIC DNA]</scope>
    <source>
        <strain evidence="3 4">DSM 22966</strain>
    </source>
</reference>
<comment type="caution">
    <text evidence="3">The sequence shown here is derived from an EMBL/GenBank/DDBJ whole genome shotgun (WGS) entry which is preliminary data.</text>
</comment>
<organism evidence="3 4">
    <name type="scientific">Enteractinococcus fodinae</name>
    <dbReference type="NCBI Taxonomy" id="684663"/>
    <lineage>
        <taxon>Bacteria</taxon>
        <taxon>Bacillati</taxon>
        <taxon>Actinomycetota</taxon>
        <taxon>Actinomycetes</taxon>
        <taxon>Micrococcales</taxon>
        <taxon>Micrococcaceae</taxon>
    </lineage>
</organism>
<dbReference type="RefSeq" id="WP_310174546.1">
    <property type="nucleotide sequence ID" value="NZ_BAABHE010000002.1"/>
</dbReference>
<sequence>MRQVTVGSVLALDIFKNTPPQLISQPEVSAWDEPVRWMHILETARPEGLLPGGEFILTTATFLDPVVDSADGGLDAANQFLDSVEATGAVAVVAEVLPDRQKVITALKAAARDRVTPIYLIYDLIRFVELTQFVHENLAAARLQEVETDRRIHEAFTRLSVGSASTSRIVAEAAALLECPVEWESIDKRSAQKFAAAHSVVAGDEELGRLIIREACSAEDKLVRTVLERAGQAVAISVLAQRSQREMRRSTASSLFYQLRGGTELSAQEVQWRLSETFGYAPVTAAKWVPVVFRISGPQQTEERLNRWSGVLLDILEQLGSVQQLPVFAARSEIGVVDMLVPAREATELHELIETTHARFSSRLSGRSTLVAGIAGETESAKASAEQLEDAARIAYAAEAYVAVTHRNQAYFYAQDLGLPGLLATLNTHEHFTAFVTAELASLAGGARTRGALEQQLDFIEALVTSTNKAELARMLHISRPALYARLKNLEVQLGYNLEQHAERRTAIHLALLAYRQAPDQIYPLLVEASTSER</sequence>
<evidence type="ECO:0000313" key="3">
    <source>
        <dbReference type="EMBL" id="MDR7347871.1"/>
    </source>
</evidence>
<dbReference type="Proteomes" id="UP001183794">
    <property type="component" value="Unassembled WGS sequence"/>
</dbReference>
<evidence type="ECO:0000259" key="1">
    <source>
        <dbReference type="Pfam" id="PF07905"/>
    </source>
</evidence>
<dbReference type="EMBL" id="JAVDYJ010000001">
    <property type="protein sequence ID" value="MDR7347871.1"/>
    <property type="molecule type" value="Genomic_DNA"/>
</dbReference>
<name>A0ABU2B2R1_9MICC</name>
<protein>
    <submittedName>
        <fullName evidence="3">Purine catabolism regulator</fullName>
    </submittedName>
</protein>
<accession>A0ABU2B2R1</accession>
<dbReference type="InterPro" id="IPR012914">
    <property type="entry name" value="PucR_dom"/>
</dbReference>
<evidence type="ECO:0000313" key="4">
    <source>
        <dbReference type="Proteomes" id="UP001183794"/>
    </source>
</evidence>
<dbReference type="InterPro" id="IPR025736">
    <property type="entry name" value="PucR_C-HTH_dom"/>
</dbReference>
<dbReference type="Gene3D" id="1.10.10.2840">
    <property type="entry name" value="PucR C-terminal helix-turn-helix domain"/>
    <property type="match status" value="1"/>
</dbReference>